<name>A0A4D6MR09_VIGUN</name>
<organism evidence="1 2">
    <name type="scientific">Vigna unguiculata</name>
    <name type="common">Cowpea</name>
    <dbReference type="NCBI Taxonomy" id="3917"/>
    <lineage>
        <taxon>Eukaryota</taxon>
        <taxon>Viridiplantae</taxon>
        <taxon>Streptophyta</taxon>
        <taxon>Embryophyta</taxon>
        <taxon>Tracheophyta</taxon>
        <taxon>Spermatophyta</taxon>
        <taxon>Magnoliopsida</taxon>
        <taxon>eudicotyledons</taxon>
        <taxon>Gunneridae</taxon>
        <taxon>Pentapetalae</taxon>
        <taxon>rosids</taxon>
        <taxon>fabids</taxon>
        <taxon>Fabales</taxon>
        <taxon>Fabaceae</taxon>
        <taxon>Papilionoideae</taxon>
        <taxon>50 kb inversion clade</taxon>
        <taxon>NPAAA clade</taxon>
        <taxon>indigoferoid/millettioid clade</taxon>
        <taxon>Phaseoleae</taxon>
        <taxon>Vigna</taxon>
    </lineage>
</organism>
<evidence type="ECO:0000313" key="1">
    <source>
        <dbReference type="EMBL" id="QCE03970.1"/>
    </source>
</evidence>
<proteinExistence type="predicted"/>
<evidence type="ECO:0000313" key="2">
    <source>
        <dbReference type="Proteomes" id="UP000501690"/>
    </source>
</evidence>
<dbReference type="Proteomes" id="UP000501690">
    <property type="component" value="Linkage Group LG8"/>
</dbReference>
<gene>
    <name evidence="1" type="ORF">DEO72_LG8g2002</name>
</gene>
<keyword evidence="2" id="KW-1185">Reference proteome</keyword>
<dbReference type="EMBL" id="CP039352">
    <property type="protein sequence ID" value="QCE03970.1"/>
    <property type="molecule type" value="Genomic_DNA"/>
</dbReference>
<protein>
    <submittedName>
        <fullName evidence="1">Uncharacterized protein</fullName>
    </submittedName>
</protein>
<accession>A0A4D6MR09</accession>
<reference evidence="1 2" key="1">
    <citation type="submission" date="2019-04" db="EMBL/GenBank/DDBJ databases">
        <title>An improved genome assembly and genetic linkage map for asparagus bean, Vigna unguiculata ssp. sesquipedialis.</title>
        <authorList>
            <person name="Xia Q."/>
            <person name="Zhang R."/>
            <person name="Dong Y."/>
        </authorList>
    </citation>
    <scope>NUCLEOTIDE SEQUENCE [LARGE SCALE GENOMIC DNA]</scope>
    <source>
        <tissue evidence="1">Leaf</tissue>
    </source>
</reference>
<sequence>MTLHPPEVPLTLQPHLLPPNRYITLDSISGLCKRHWISGWLAPVTVPKHYRVGHKELSPDRSQGKSPSRLRLDQVQRLGPPATPHDIIHYALSERE</sequence>
<dbReference type="AlphaFoldDB" id="A0A4D6MR09"/>